<feature type="region of interest" description="Disordered" evidence="1">
    <location>
        <begin position="51"/>
        <end position="72"/>
    </location>
</feature>
<accession>A0A7W7RWY9</accession>
<keyword evidence="3" id="KW-1185">Reference proteome</keyword>
<gene>
    <name evidence="2" type="ORF">FHR32_003241</name>
</gene>
<proteinExistence type="predicted"/>
<dbReference type="EMBL" id="JACHJU010000001">
    <property type="protein sequence ID" value="MBB4938936.1"/>
    <property type="molecule type" value="Genomic_DNA"/>
</dbReference>
<comment type="caution">
    <text evidence="2">The sequence shown here is derived from an EMBL/GenBank/DDBJ whole genome shotgun (WGS) entry which is preliminary data.</text>
</comment>
<name>A0A7W7RWY9_9ACTN</name>
<evidence type="ECO:0000256" key="1">
    <source>
        <dbReference type="SAM" id="MobiDB-lite"/>
    </source>
</evidence>
<evidence type="ECO:0000313" key="2">
    <source>
        <dbReference type="EMBL" id="MBB4938936.1"/>
    </source>
</evidence>
<reference evidence="2 3" key="1">
    <citation type="submission" date="2020-08" db="EMBL/GenBank/DDBJ databases">
        <title>Sequencing the genomes of 1000 actinobacteria strains.</title>
        <authorList>
            <person name="Klenk H.-P."/>
        </authorList>
    </citation>
    <scope>NUCLEOTIDE SEQUENCE [LARGE SCALE GENOMIC DNA]</scope>
    <source>
        <strain evidence="2 3">DSM 43023</strain>
    </source>
</reference>
<protein>
    <submittedName>
        <fullName evidence="2">Uncharacterized protein</fullName>
    </submittedName>
</protein>
<dbReference type="AlphaFoldDB" id="A0A7W7RWY9"/>
<evidence type="ECO:0000313" key="3">
    <source>
        <dbReference type="Proteomes" id="UP000534286"/>
    </source>
</evidence>
<organism evidence="2 3">
    <name type="scientific">Streptosporangium album</name>
    <dbReference type="NCBI Taxonomy" id="47479"/>
    <lineage>
        <taxon>Bacteria</taxon>
        <taxon>Bacillati</taxon>
        <taxon>Actinomycetota</taxon>
        <taxon>Actinomycetes</taxon>
        <taxon>Streptosporangiales</taxon>
        <taxon>Streptosporangiaceae</taxon>
        <taxon>Streptosporangium</taxon>
    </lineage>
</organism>
<dbReference type="Proteomes" id="UP000534286">
    <property type="component" value="Unassembled WGS sequence"/>
</dbReference>
<sequence>MITTEPGACTYSWKVDSRGVLYDRRMAELTFADLEALPRDADALFERFKAPGGKGGTGRRMTRTGPSMRFRC</sequence>